<protein>
    <submittedName>
        <fullName evidence="1">Uncharacterized protein</fullName>
    </submittedName>
</protein>
<proteinExistence type="predicted"/>
<name>A0A4C1UHP8_EUMVA</name>
<evidence type="ECO:0000313" key="1">
    <source>
        <dbReference type="EMBL" id="GBP25981.1"/>
    </source>
</evidence>
<organism evidence="1 2">
    <name type="scientific">Eumeta variegata</name>
    <name type="common">Bagworm moth</name>
    <name type="synonym">Eumeta japonica</name>
    <dbReference type="NCBI Taxonomy" id="151549"/>
    <lineage>
        <taxon>Eukaryota</taxon>
        <taxon>Metazoa</taxon>
        <taxon>Ecdysozoa</taxon>
        <taxon>Arthropoda</taxon>
        <taxon>Hexapoda</taxon>
        <taxon>Insecta</taxon>
        <taxon>Pterygota</taxon>
        <taxon>Neoptera</taxon>
        <taxon>Endopterygota</taxon>
        <taxon>Lepidoptera</taxon>
        <taxon>Glossata</taxon>
        <taxon>Ditrysia</taxon>
        <taxon>Tineoidea</taxon>
        <taxon>Psychidae</taxon>
        <taxon>Oiketicinae</taxon>
        <taxon>Eumeta</taxon>
    </lineage>
</organism>
<reference evidence="1 2" key="1">
    <citation type="journal article" date="2019" name="Commun. Biol.">
        <title>The bagworm genome reveals a unique fibroin gene that provides high tensile strength.</title>
        <authorList>
            <person name="Kono N."/>
            <person name="Nakamura H."/>
            <person name="Ohtoshi R."/>
            <person name="Tomita M."/>
            <person name="Numata K."/>
            <person name="Arakawa K."/>
        </authorList>
    </citation>
    <scope>NUCLEOTIDE SEQUENCE [LARGE SCALE GENOMIC DNA]</scope>
</reference>
<gene>
    <name evidence="1" type="ORF">EVAR_84540_1</name>
</gene>
<dbReference type="Proteomes" id="UP000299102">
    <property type="component" value="Unassembled WGS sequence"/>
</dbReference>
<dbReference type="EMBL" id="BGZK01000174">
    <property type="protein sequence ID" value="GBP25981.1"/>
    <property type="molecule type" value="Genomic_DNA"/>
</dbReference>
<keyword evidence="2" id="KW-1185">Reference proteome</keyword>
<dbReference type="AlphaFoldDB" id="A0A4C1UHP8"/>
<sequence>MEQYVMVESLLEIVVIDGLEHLWLQFRIQDTFMIQDKSRIGKGARIRMESGTATEIEYGIRAENECGDGIRVKIWALTVRATNQQQSAVQLPGQLDLDIKVYITFYRFLGTQNIHPKYKSRSPAAVRLAHLTLESVAERYTKSHLMENEINLAHKRRVRPTYPDAGTTIYMLLDDGNMTRCKICLPKFLTIMIRGR</sequence>
<evidence type="ECO:0000313" key="2">
    <source>
        <dbReference type="Proteomes" id="UP000299102"/>
    </source>
</evidence>
<comment type="caution">
    <text evidence="1">The sequence shown here is derived from an EMBL/GenBank/DDBJ whole genome shotgun (WGS) entry which is preliminary data.</text>
</comment>
<accession>A0A4C1UHP8</accession>